<dbReference type="SUPFAM" id="SSF55486">
    <property type="entry name" value="Metalloproteases ('zincins'), catalytic domain"/>
    <property type="match status" value="1"/>
</dbReference>
<keyword evidence="1" id="KW-0808">Transferase</keyword>
<reference evidence="1 2" key="1">
    <citation type="submission" date="2016-05" db="EMBL/GenBank/DDBJ databases">
        <title>Complete Genome and Methylome Analysis of Psychrotrophic Bacterial Isolates from Antarctic Lake Untersee.</title>
        <authorList>
            <person name="Fomenkov A."/>
            <person name="Akimov V.N."/>
            <person name="Vasilyeva L.V."/>
            <person name="Andersen D."/>
            <person name="Vincze T."/>
            <person name="Roberts R.J."/>
        </authorList>
    </citation>
    <scope>NUCLEOTIDE SEQUENCE [LARGE SCALE GENOMIC DNA]</scope>
    <source>
        <strain evidence="1 2">U14-5</strain>
    </source>
</reference>
<evidence type="ECO:0000313" key="2">
    <source>
        <dbReference type="Proteomes" id="UP000185494"/>
    </source>
</evidence>
<organism evidence="1 2">
    <name type="scientific">Roseomonas gilardii</name>
    <dbReference type="NCBI Taxonomy" id="257708"/>
    <lineage>
        <taxon>Bacteria</taxon>
        <taxon>Pseudomonadati</taxon>
        <taxon>Pseudomonadota</taxon>
        <taxon>Alphaproteobacteria</taxon>
        <taxon>Acetobacterales</taxon>
        <taxon>Roseomonadaceae</taxon>
        <taxon>Roseomonas</taxon>
    </lineage>
</organism>
<dbReference type="EMBL" id="CP015583">
    <property type="protein sequence ID" value="APT56693.1"/>
    <property type="molecule type" value="Genomic_DNA"/>
</dbReference>
<accession>A0A1L7AD64</accession>
<dbReference type="AlphaFoldDB" id="A0A1L7AD64"/>
<dbReference type="Gene3D" id="3.30.2010.20">
    <property type="match status" value="1"/>
</dbReference>
<dbReference type="RefSeq" id="WP_075797624.1">
    <property type="nucleotide sequence ID" value="NZ_CP015583.1"/>
</dbReference>
<gene>
    <name evidence="1" type="ORF">RGI145_05800</name>
</gene>
<name>A0A1L7AD64_9PROT</name>
<dbReference type="InterPro" id="IPR038555">
    <property type="entry name" value="Zincin_1_sf"/>
</dbReference>
<dbReference type="GO" id="GO:0016301">
    <property type="term" value="F:kinase activity"/>
    <property type="evidence" value="ECO:0007669"/>
    <property type="project" value="UniProtKB-KW"/>
</dbReference>
<sequence length="138" mass="15376">MVPHHTTPPSAEDIASLAETALCALPEELRISVRNLAIAVEEVPDEETLEEMGLEHPWELTGLYRGVPLTERSASDLPREPDMITLYREPILVEWVETGGDLFRLVRNVIIHEVGHHFGFSDEEIARLEGEGDEATPG</sequence>
<dbReference type="CDD" id="cd12952">
    <property type="entry name" value="MMP_ACEL2062"/>
    <property type="match status" value="1"/>
</dbReference>
<dbReference type="Pfam" id="PF06262">
    <property type="entry name" value="Zincin_1"/>
    <property type="match status" value="1"/>
</dbReference>
<dbReference type="InterPro" id="IPR010428">
    <property type="entry name" value="Zincin_1"/>
</dbReference>
<keyword evidence="1" id="KW-0418">Kinase</keyword>
<evidence type="ECO:0000313" key="1">
    <source>
        <dbReference type="EMBL" id="APT56693.1"/>
    </source>
</evidence>
<protein>
    <submittedName>
        <fullName evidence="1">Acetylglutamate kinase</fullName>
    </submittedName>
</protein>
<proteinExistence type="predicted"/>
<dbReference type="eggNOG" id="COG3824">
    <property type="taxonomic scope" value="Bacteria"/>
</dbReference>
<dbReference type="KEGG" id="rgi:RGI145_05800"/>
<dbReference type="STRING" id="257708.RGI145_05800"/>
<dbReference type="Proteomes" id="UP000185494">
    <property type="component" value="Chromosome 1"/>
</dbReference>